<dbReference type="SUPFAM" id="SSF47598">
    <property type="entry name" value="Ribbon-helix-helix"/>
    <property type="match status" value="1"/>
</dbReference>
<dbReference type="Proteomes" id="UP000659223">
    <property type="component" value="Unassembled WGS sequence"/>
</dbReference>
<organism evidence="1 2">
    <name type="scientific">Streptomyces hiroshimensis</name>
    <dbReference type="NCBI Taxonomy" id="66424"/>
    <lineage>
        <taxon>Bacteria</taxon>
        <taxon>Bacillati</taxon>
        <taxon>Actinomycetota</taxon>
        <taxon>Actinomycetes</taxon>
        <taxon>Kitasatosporales</taxon>
        <taxon>Streptomycetaceae</taxon>
        <taxon>Streptomyces</taxon>
    </lineage>
</organism>
<reference evidence="2" key="1">
    <citation type="journal article" date="2019" name="Int. J. Syst. Evol. Microbiol.">
        <title>The Global Catalogue of Microorganisms (GCM) 10K type strain sequencing project: providing services to taxonomists for standard genome sequencing and annotation.</title>
        <authorList>
            <consortium name="The Broad Institute Genomics Platform"/>
            <consortium name="The Broad Institute Genome Sequencing Center for Infectious Disease"/>
            <person name="Wu L."/>
            <person name="Ma J."/>
        </authorList>
    </citation>
    <scope>NUCLEOTIDE SEQUENCE [LARGE SCALE GENOMIC DNA]</scope>
    <source>
        <strain evidence="2">JCM 4586</strain>
    </source>
</reference>
<evidence type="ECO:0000313" key="2">
    <source>
        <dbReference type="Proteomes" id="UP000659223"/>
    </source>
</evidence>
<accession>A0ABQ2YCA9</accession>
<keyword evidence="2" id="KW-1185">Reference proteome</keyword>
<proteinExistence type="predicted"/>
<dbReference type="EMBL" id="BMUT01000004">
    <property type="protein sequence ID" value="GGX79061.1"/>
    <property type="molecule type" value="Genomic_DNA"/>
</dbReference>
<dbReference type="RefSeq" id="WP_190021789.1">
    <property type="nucleotide sequence ID" value="NZ_BMUT01000004.1"/>
</dbReference>
<gene>
    <name evidence="1" type="ORF">GCM10010324_25780</name>
</gene>
<dbReference type="InterPro" id="IPR010985">
    <property type="entry name" value="Ribbon_hlx_hlx"/>
</dbReference>
<sequence>MATELKQLNVRVKPRTHELLKARADRNGVTVQAYVSGLVESDVDPVRDSFVSGLVDDMTEFLAEFEETFEAGNR</sequence>
<comment type="caution">
    <text evidence="1">The sequence shown here is derived from an EMBL/GenBank/DDBJ whole genome shotgun (WGS) entry which is preliminary data.</text>
</comment>
<evidence type="ECO:0008006" key="3">
    <source>
        <dbReference type="Google" id="ProtNLM"/>
    </source>
</evidence>
<protein>
    <recommendedName>
        <fullName evidence="3">Antitoxin</fullName>
    </recommendedName>
</protein>
<evidence type="ECO:0000313" key="1">
    <source>
        <dbReference type="EMBL" id="GGX79061.1"/>
    </source>
</evidence>
<name>A0ABQ2YCA9_9ACTN</name>